<accession>A0A511R2H3</accession>
<comment type="caution">
    <text evidence="1">The sequence shown here is derived from an EMBL/GenBank/DDBJ whole genome shotgun (WGS) entry which is preliminary data.</text>
</comment>
<proteinExistence type="predicted"/>
<dbReference type="EMBL" id="BJXL01000034">
    <property type="protein sequence ID" value="GEM83196.1"/>
    <property type="molecule type" value="Genomic_DNA"/>
</dbReference>
<organism evidence="1 2">
    <name type="scientific">Meiothermus hypogaeus NBRC 106114</name>
    <dbReference type="NCBI Taxonomy" id="1227553"/>
    <lineage>
        <taxon>Bacteria</taxon>
        <taxon>Thermotogati</taxon>
        <taxon>Deinococcota</taxon>
        <taxon>Deinococci</taxon>
        <taxon>Thermales</taxon>
        <taxon>Thermaceae</taxon>
        <taxon>Meiothermus</taxon>
    </lineage>
</organism>
<reference evidence="1 2" key="1">
    <citation type="submission" date="2019-07" db="EMBL/GenBank/DDBJ databases">
        <title>Whole genome shotgun sequence of Meiothermus hypogaeus NBRC 106114.</title>
        <authorList>
            <person name="Hosoyama A."/>
            <person name="Uohara A."/>
            <person name="Ohji S."/>
            <person name="Ichikawa N."/>
        </authorList>
    </citation>
    <scope>NUCLEOTIDE SEQUENCE [LARGE SCALE GENOMIC DNA]</scope>
    <source>
        <strain evidence="1 2">NBRC 106114</strain>
    </source>
</reference>
<sequence>MGWGEKRIKVQPGIRECKRVLTFVALPVETPFPIVHLAHRPGVERIAQGIAQQVEAQRHEHDGQPWKGGHMGAVARYSRQVLAASSPKSELPDLERGGSSWRKIKKNDCTKLL</sequence>
<dbReference type="AlphaFoldDB" id="A0A511R2H3"/>
<protein>
    <submittedName>
        <fullName evidence="1">Uncharacterized protein</fullName>
    </submittedName>
</protein>
<evidence type="ECO:0000313" key="2">
    <source>
        <dbReference type="Proteomes" id="UP000321197"/>
    </source>
</evidence>
<name>A0A511R2H3_9DEIN</name>
<gene>
    <name evidence="1" type="ORF">MHY01S_13620</name>
</gene>
<dbReference type="Proteomes" id="UP000321197">
    <property type="component" value="Unassembled WGS sequence"/>
</dbReference>
<evidence type="ECO:0000313" key="1">
    <source>
        <dbReference type="EMBL" id="GEM83196.1"/>
    </source>
</evidence>